<accession>A0ABU6Y8B4</accession>
<feature type="region of interest" description="Disordered" evidence="1">
    <location>
        <begin position="21"/>
        <end position="54"/>
    </location>
</feature>
<dbReference type="Proteomes" id="UP001341840">
    <property type="component" value="Unassembled WGS sequence"/>
</dbReference>
<comment type="caution">
    <text evidence="2">The sequence shown here is derived from an EMBL/GenBank/DDBJ whole genome shotgun (WGS) entry which is preliminary data.</text>
</comment>
<evidence type="ECO:0000313" key="2">
    <source>
        <dbReference type="EMBL" id="MED6205781.1"/>
    </source>
</evidence>
<sequence>MAPEANRSLFFEIRVLTRRRYRRRRHPHGGGNKAGASSEDDVDGVGAIRVKAQE</sequence>
<evidence type="ECO:0000256" key="1">
    <source>
        <dbReference type="SAM" id="MobiDB-lite"/>
    </source>
</evidence>
<evidence type="ECO:0000313" key="3">
    <source>
        <dbReference type="Proteomes" id="UP001341840"/>
    </source>
</evidence>
<protein>
    <submittedName>
        <fullName evidence="2">Uncharacterized protein</fullName>
    </submittedName>
</protein>
<gene>
    <name evidence="2" type="ORF">PIB30_020909</name>
</gene>
<name>A0ABU6Y8B4_9FABA</name>
<proteinExistence type="predicted"/>
<reference evidence="2 3" key="1">
    <citation type="journal article" date="2023" name="Plants (Basel)">
        <title>Bridging the Gap: Combining Genomics and Transcriptomics Approaches to Understand Stylosanthes scabra, an Orphan Legume from the Brazilian Caatinga.</title>
        <authorList>
            <person name="Ferreira-Neto J.R.C."/>
            <person name="da Silva M.D."/>
            <person name="Binneck E."/>
            <person name="de Melo N.F."/>
            <person name="da Silva R.H."/>
            <person name="de Melo A.L.T.M."/>
            <person name="Pandolfi V."/>
            <person name="Bustamante F.O."/>
            <person name="Brasileiro-Vidal A.C."/>
            <person name="Benko-Iseppon A.M."/>
        </authorList>
    </citation>
    <scope>NUCLEOTIDE SEQUENCE [LARGE SCALE GENOMIC DNA]</scope>
    <source>
        <tissue evidence="2">Leaves</tissue>
    </source>
</reference>
<keyword evidence="3" id="KW-1185">Reference proteome</keyword>
<dbReference type="EMBL" id="JASCZI010241723">
    <property type="protein sequence ID" value="MED6205781.1"/>
    <property type="molecule type" value="Genomic_DNA"/>
</dbReference>
<organism evidence="2 3">
    <name type="scientific">Stylosanthes scabra</name>
    <dbReference type="NCBI Taxonomy" id="79078"/>
    <lineage>
        <taxon>Eukaryota</taxon>
        <taxon>Viridiplantae</taxon>
        <taxon>Streptophyta</taxon>
        <taxon>Embryophyta</taxon>
        <taxon>Tracheophyta</taxon>
        <taxon>Spermatophyta</taxon>
        <taxon>Magnoliopsida</taxon>
        <taxon>eudicotyledons</taxon>
        <taxon>Gunneridae</taxon>
        <taxon>Pentapetalae</taxon>
        <taxon>rosids</taxon>
        <taxon>fabids</taxon>
        <taxon>Fabales</taxon>
        <taxon>Fabaceae</taxon>
        <taxon>Papilionoideae</taxon>
        <taxon>50 kb inversion clade</taxon>
        <taxon>dalbergioids sensu lato</taxon>
        <taxon>Dalbergieae</taxon>
        <taxon>Pterocarpus clade</taxon>
        <taxon>Stylosanthes</taxon>
    </lineage>
</organism>